<evidence type="ECO:0000259" key="1">
    <source>
        <dbReference type="Pfam" id="PF10354"/>
    </source>
</evidence>
<name>A0A8T0VTA3_PANVG</name>
<dbReference type="Proteomes" id="UP000823388">
    <property type="component" value="Chromosome 2N"/>
</dbReference>
<dbReference type="GO" id="GO:0070042">
    <property type="term" value="F:rRNA (uridine-N3-)-methyltransferase activity"/>
    <property type="evidence" value="ECO:0007669"/>
    <property type="project" value="InterPro"/>
</dbReference>
<keyword evidence="3" id="KW-1185">Reference proteome</keyword>
<gene>
    <name evidence="2" type="ORF">PVAP13_2NG371700</name>
</gene>
<evidence type="ECO:0000313" key="3">
    <source>
        <dbReference type="Proteomes" id="UP000823388"/>
    </source>
</evidence>
<proteinExistence type="predicted"/>
<dbReference type="OrthoDB" id="273345at2759"/>
<organism evidence="2 3">
    <name type="scientific">Panicum virgatum</name>
    <name type="common">Blackwell switchgrass</name>
    <dbReference type="NCBI Taxonomy" id="38727"/>
    <lineage>
        <taxon>Eukaryota</taxon>
        <taxon>Viridiplantae</taxon>
        <taxon>Streptophyta</taxon>
        <taxon>Embryophyta</taxon>
        <taxon>Tracheophyta</taxon>
        <taxon>Spermatophyta</taxon>
        <taxon>Magnoliopsida</taxon>
        <taxon>Liliopsida</taxon>
        <taxon>Poales</taxon>
        <taxon>Poaceae</taxon>
        <taxon>PACMAD clade</taxon>
        <taxon>Panicoideae</taxon>
        <taxon>Panicodae</taxon>
        <taxon>Paniceae</taxon>
        <taxon>Panicinae</taxon>
        <taxon>Panicum</taxon>
        <taxon>Panicum sect. Hiantes</taxon>
    </lineage>
</organism>
<dbReference type="Pfam" id="PF10354">
    <property type="entry name" value="BMT5-like"/>
    <property type="match status" value="1"/>
</dbReference>
<dbReference type="PANTHER" id="PTHR11538:SF99">
    <property type="entry name" value="25S RRNA (URIDINE-N(3))-METHYLTRANSFERASE BMT5-LIKE DOMAIN-CONTAINING PROTEIN"/>
    <property type="match status" value="1"/>
</dbReference>
<evidence type="ECO:0000313" key="2">
    <source>
        <dbReference type="EMBL" id="KAG2635703.1"/>
    </source>
</evidence>
<dbReference type="AlphaFoldDB" id="A0A8T0VTA3"/>
<dbReference type="GO" id="GO:0070475">
    <property type="term" value="P:rRNA base methylation"/>
    <property type="evidence" value="ECO:0007669"/>
    <property type="project" value="InterPro"/>
</dbReference>
<dbReference type="GO" id="GO:0005737">
    <property type="term" value="C:cytoplasm"/>
    <property type="evidence" value="ECO:0007669"/>
    <property type="project" value="TreeGrafter"/>
</dbReference>
<feature type="domain" description="25S rRNA (uridine-N(3))-methyltransferase BMT5-like" evidence="1">
    <location>
        <begin position="28"/>
        <end position="192"/>
    </location>
</feature>
<dbReference type="PANTHER" id="PTHR11538">
    <property type="entry name" value="PHENYLALANYL-TRNA SYNTHETASE"/>
    <property type="match status" value="1"/>
</dbReference>
<reference evidence="2 3" key="1">
    <citation type="submission" date="2020-05" db="EMBL/GenBank/DDBJ databases">
        <title>WGS assembly of Panicum virgatum.</title>
        <authorList>
            <person name="Lovell J.T."/>
            <person name="Jenkins J."/>
            <person name="Shu S."/>
            <person name="Juenger T.E."/>
            <person name="Schmutz J."/>
        </authorList>
    </citation>
    <scope>NUCLEOTIDE SEQUENCE [LARGE SCALE GENOMIC DNA]</scope>
    <source>
        <strain evidence="3">cv. AP13</strain>
    </source>
</reference>
<accession>A0A8T0VTA3</accession>
<dbReference type="EMBL" id="CM029040">
    <property type="protein sequence ID" value="KAG2635703.1"/>
    <property type="molecule type" value="Genomic_DNA"/>
</dbReference>
<comment type="caution">
    <text evidence="2">The sequence shown here is derived from an EMBL/GenBank/DDBJ whole genome shotgun (WGS) entry which is preliminary data.</text>
</comment>
<dbReference type="InterPro" id="IPR019446">
    <property type="entry name" value="BMT5-like"/>
</dbReference>
<sequence length="336" mass="38128">MGRRRKRTGKTRRRRKRLGQYSSAQSILLVGDGNFSFSLALATAFGSGGNLVATSLDTYEALTKKYSRAESNIMDLKRLGATVLHGIDVETMKFHTDLKNRRFDRIVYNFPHAGFKGKEYEVHMINLHKKLVKGYFRNAQFLLRPFGEIHVSHKTGDPYDKWGLERIAAKFSLILVEKVGFQKADYPGYNQKKGDGPKCDKPFPLGTCFTFKFRIGDLEKWKKQNGKGLSMPGPSLNALGAPVGIPPLLGGITSTTLLTPQGHPWYEQRIIAEPLGGTTDYFSREYQGSLQREYEMLRQVMSGGTSLSYSVFLGNRFWESVQMQEHQRWMIAYSCQ</sequence>
<protein>
    <recommendedName>
        <fullName evidence="1">25S rRNA (uridine-N(3))-methyltransferase BMT5-like domain-containing protein</fullName>
    </recommendedName>
</protein>
<dbReference type="FunFam" id="3.40.50.150:FF:000440">
    <property type="entry name" value="Os09g0479300 protein"/>
    <property type="match status" value="1"/>
</dbReference>